<dbReference type="RefSeq" id="WP_170819975.1">
    <property type="nucleotide sequence ID" value="NZ_JAAOXG010000002.1"/>
</dbReference>
<gene>
    <name evidence="6" type="primary">ybaK</name>
    <name evidence="6" type="ORF">G9470_02240</name>
</gene>
<dbReference type="InterPro" id="IPR036754">
    <property type="entry name" value="YbaK/aa-tRNA-synt-asso_dom_sf"/>
</dbReference>
<name>A0ABX1VQR3_9FIRM</name>
<dbReference type="SUPFAM" id="SSF55826">
    <property type="entry name" value="YbaK/ProRS associated domain"/>
    <property type="match status" value="1"/>
</dbReference>
<accession>A0ABX1VQR3</accession>
<evidence type="ECO:0000256" key="1">
    <source>
        <dbReference type="ARBA" id="ARBA00009798"/>
    </source>
</evidence>
<sequence>MGKEVKTNAMRILDKNKISYEIINYECDEFIDGLHTAEKTGAPVEQSFKTLVMQGKSKQYYVFVVPIAEEVDLKTAAKAVSEKSVEMIHVKDITAITGYVRGGCTPLGMKKQFPTVVHESAASFSKIYISGGRIGTTIIVNPDELLSVVRGQYADIIMH</sequence>
<comment type="similarity">
    <text evidence="1 4">Belongs to the prolyl-tRNA editing family. YbaK/EbsC subfamily.</text>
</comment>
<keyword evidence="2 4" id="KW-0648">Protein biosynthesis</keyword>
<evidence type="ECO:0000313" key="7">
    <source>
        <dbReference type="Proteomes" id="UP000539052"/>
    </source>
</evidence>
<dbReference type="PIRSF" id="PIRSF006181">
    <property type="entry name" value="EbsC_YbaK"/>
    <property type="match status" value="1"/>
</dbReference>
<evidence type="ECO:0000256" key="4">
    <source>
        <dbReference type="PIRNR" id="PIRNR006181"/>
    </source>
</evidence>
<protein>
    <recommendedName>
        <fullName evidence="4">Cys-tRNA(Pro)/Cys-tRNA(Cys) deacylase</fullName>
        <ecNumber evidence="4">4.2.-.-</ecNumber>
    </recommendedName>
</protein>
<dbReference type="PANTHER" id="PTHR30411">
    <property type="entry name" value="CYTOPLASMIC PROTEIN"/>
    <property type="match status" value="1"/>
</dbReference>
<keyword evidence="3 4" id="KW-0456">Lyase</keyword>
<organism evidence="6 7">
    <name type="scientific">Lacrimispora defluvii</name>
    <dbReference type="NCBI Taxonomy" id="2719233"/>
    <lineage>
        <taxon>Bacteria</taxon>
        <taxon>Bacillati</taxon>
        <taxon>Bacillota</taxon>
        <taxon>Clostridia</taxon>
        <taxon>Lachnospirales</taxon>
        <taxon>Lachnospiraceae</taxon>
        <taxon>Lacrimispora</taxon>
    </lineage>
</organism>
<dbReference type="CDD" id="cd00002">
    <property type="entry name" value="YbaK_deacylase"/>
    <property type="match status" value="1"/>
</dbReference>
<dbReference type="NCBIfam" id="TIGR00011">
    <property type="entry name" value="YbaK_EbsC"/>
    <property type="match status" value="1"/>
</dbReference>
<reference evidence="6 7" key="1">
    <citation type="submission" date="2020-03" db="EMBL/GenBank/DDBJ databases">
        <title>Genome Sequence of industrial isolate, B5A.</title>
        <authorList>
            <person name="Sharma S."/>
            <person name="Patil P.B."/>
            <person name="Korpole S."/>
        </authorList>
    </citation>
    <scope>NUCLEOTIDE SEQUENCE [LARGE SCALE GENOMIC DNA]</scope>
    <source>
        <strain evidence="6 7">PI-S10-B5A</strain>
    </source>
</reference>
<keyword evidence="7" id="KW-1185">Reference proteome</keyword>
<evidence type="ECO:0000259" key="5">
    <source>
        <dbReference type="Pfam" id="PF04073"/>
    </source>
</evidence>
<evidence type="ECO:0000256" key="3">
    <source>
        <dbReference type="ARBA" id="ARBA00023239"/>
    </source>
</evidence>
<evidence type="ECO:0000256" key="2">
    <source>
        <dbReference type="ARBA" id="ARBA00022917"/>
    </source>
</evidence>
<dbReference type="InterPro" id="IPR004369">
    <property type="entry name" value="Prolyl-tRNA_editing_YbaK/EbsC"/>
</dbReference>
<dbReference type="Pfam" id="PF04073">
    <property type="entry name" value="tRNA_edit"/>
    <property type="match status" value="1"/>
</dbReference>
<feature type="domain" description="YbaK/aminoacyl-tRNA synthetase-associated" evidence="5">
    <location>
        <begin position="37"/>
        <end position="146"/>
    </location>
</feature>
<dbReference type="Proteomes" id="UP000539052">
    <property type="component" value="Unassembled WGS sequence"/>
</dbReference>
<dbReference type="EMBL" id="JAAOXG010000002">
    <property type="protein sequence ID" value="NNJ28621.1"/>
    <property type="molecule type" value="Genomic_DNA"/>
</dbReference>
<proteinExistence type="inferred from homology"/>
<dbReference type="EC" id="4.2.-.-" evidence="4"/>
<comment type="caution">
    <text evidence="6">The sequence shown here is derived from an EMBL/GenBank/DDBJ whole genome shotgun (WGS) entry which is preliminary data.</text>
</comment>
<dbReference type="PANTHER" id="PTHR30411:SF0">
    <property type="entry name" value="CYS-TRNA(PRO)_CYS-TRNA(CYS) DEACYLASE YBAK"/>
    <property type="match status" value="1"/>
</dbReference>
<evidence type="ECO:0000313" key="6">
    <source>
        <dbReference type="EMBL" id="NNJ28621.1"/>
    </source>
</evidence>
<dbReference type="Gene3D" id="3.90.960.10">
    <property type="entry name" value="YbaK/aminoacyl-tRNA synthetase-associated domain"/>
    <property type="match status" value="1"/>
</dbReference>
<dbReference type="InterPro" id="IPR007214">
    <property type="entry name" value="YbaK/aa-tRNA-synth-assoc-dom"/>
</dbReference>